<reference evidence="2 3" key="1">
    <citation type="submission" date="2022-04" db="EMBL/GenBank/DDBJ databases">
        <title>Diverse halophilic archaea isolated from saline environments.</title>
        <authorList>
            <person name="Cui H.-L."/>
        </authorList>
    </citation>
    <scope>NUCLEOTIDE SEQUENCE [LARGE SCALE GENOMIC DNA]</scope>
    <source>
        <strain evidence="2 3">XZYJT49</strain>
        <plasmid evidence="2 3">unnamed2</plasmid>
    </source>
</reference>
<dbReference type="GeneID" id="72187656"/>
<organism evidence="2 3">
    <name type="scientific">Halorussus limi</name>
    <dbReference type="NCBI Taxonomy" id="2938695"/>
    <lineage>
        <taxon>Archaea</taxon>
        <taxon>Methanobacteriati</taxon>
        <taxon>Methanobacteriota</taxon>
        <taxon>Stenosarchaea group</taxon>
        <taxon>Halobacteria</taxon>
        <taxon>Halobacteriales</taxon>
        <taxon>Haladaptataceae</taxon>
        <taxon>Halorussus</taxon>
    </lineage>
</organism>
<gene>
    <name evidence="2" type="ORF">M0R89_20615</name>
</gene>
<geneLocation type="plasmid" evidence="2 3">
    <name>unnamed2</name>
</geneLocation>
<feature type="transmembrane region" description="Helical" evidence="1">
    <location>
        <begin position="46"/>
        <end position="65"/>
    </location>
</feature>
<sequence>MNPDSVPVIGEILDAGPNDRAFDSLLLVGPLLIATVALLGRSIGTILLAMGYLAAFVGYTLSKALSS</sequence>
<dbReference type="KEGG" id="halx:M0R89_20615"/>
<evidence type="ECO:0000256" key="1">
    <source>
        <dbReference type="SAM" id="Phobius"/>
    </source>
</evidence>
<keyword evidence="1" id="KW-0812">Transmembrane</keyword>
<dbReference type="Proteomes" id="UP000830729">
    <property type="component" value="Plasmid unnamed2"/>
</dbReference>
<proteinExistence type="predicted"/>
<evidence type="ECO:0000313" key="2">
    <source>
        <dbReference type="EMBL" id="UPV76873.1"/>
    </source>
</evidence>
<keyword evidence="1" id="KW-1133">Transmembrane helix</keyword>
<keyword evidence="3" id="KW-1185">Reference proteome</keyword>
<protein>
    <submittedName>
        <fullName evidence="2">Uncharacterized protein</fullName>
    </submittedName>
</protein>
<keyword evidence="2" id="KW-0614">Plasmid</keyword>
<accession>A0A8U0I1G1</accession>
<dbReference type="AlphaFoldDB" id="A0A8U0I1G1"/>
<dbReference type="RefSeq" id="WP_248652906.1">
    <property type="nucleotide sequence ID" value="NZ_CP096661.1"/>
</dbReference>
<dbReference type="EMBL" id="CP096661">
    <property type="protein sequence ID" value="UPV76873.1"/>
    <property type="molecule type" value="Genomic_DNA"/>
</dbReference>
<keyword evidence="1" id="KW-0472">Membrane</keyword>
<evidence type="ECO:0000313" key="3">
    <source>
        <dbReference type="Proteomes" id="UP000830729"/>
    </source>
</evidence>
<name>A0A8U0I1G1_9EURY</name>